<dbReference type="RefSeq" id="WP_160128734.1">
    <property type="nucleotide sequence ID" value="NZ_CP019288.1"/>
</dbReference>
<evidence type="ECO:0000256" key="2">
    <source>
        <dbReference type="SAM" id="SignalP"/>
    </source>
</evidence>
<dbReference type="InterPro" id="IPR026444">
    <property type="entry name" value="Secre_tail"/>
</dbReference>
<gene>
    <name evidence="4" type="ORF">IMCC3317_13510</name>
</gene>
<evidence type="ECO:0000259" key="3">
    <source>
        <dbReference type="Pfam" id="PF18962"/>
    </source>
</evidence>
<protein>
    <recommendedName>
        <fullName evidence="3">Secretion system C-terminal sorting domain-containing protein</fullName>
    </recommendedName>
</protein>
<dbReference type="Proteomes" id="UP000464657">
    <property type="component" value="Chromosome"/>
</dbReference>
<dbReference type="KEGG" id="kan:IMCC3317_13510"/>
<feature type="signal peptide" evidence="2">
    <location>
        <begin position="1"/>
        <end position="19"/>
    </location>
</feature>
<feature type="chain" id="PRO_5029623110" description="Secretion system C-terminal sorting domain-containing protein" evidence="2">
    <location>
        <begin position="20"/>
        <end position="230"/>
    </location>
</feature>
<keyword evidence="5" id="KW-1185">Reference proteome</keyword>
<evidence type="ECO:0000313" key="4">
    <source>
        <dbReference type="EMBL" id="QHI35998.1"/>
    </source>
</evidence>
<proteinExistence type="predicted"/>
<dbReference type="Pfam" id="PF18962">
    <property type="entry name" value="Por_Secre_tail"/>
    <property type="match status" value="1"/>
</dbReference>
<evidence type="ECO:0000256" key="1">
    <source>
        <dbReference type="ARBA" id="ARBA00022729"/>
    </source>
</evidence>
<reference evidence="4 5" key="1">
    <citation type="journal article" date="2013" name="Int. J. Syst. Evol. Microbiol.">
        <title>Kordia antarctica sp. nov., isolated from Antarctic seawater.</title>
        <authorList>
            <person name="Baek K."/>
            <person name="Choi A."/>
            <person name="Kang I."/>
            <person name="Lee K."/>
            <person name="Cho J.C."/>
        </authorList>
    </citation>
    <scope>NUCLEOTIDE SEQUENCE [LARGE SCALE GENOMIC DNA]</scope>
    <source>
        <strain evidence="4 5">IMCC3317</strain>
    </source>
</reference>
<dbReference type="NCBIfam" id="TIGR04183">
    <property type="entry name" value="Por_Secre_tail"/>
    <property type="match status" value="1"/>
</dbReference>
<name>A0A7L4ZGX4_9FLAO</name>
<organism evidence="4 5">
    <name type="scientific">Kordia antarctica</name>
    <dbReference type="NCBI Taxonomy" id="1218801"/>
    <lineage>
        <taxon>Bacteria</taxon>
        <taxon>Pseudomonadati</taxon>
        <taxon>Bacteroidota</taxon>
        <taxon>Flavobacteriia</taxon>
        <taxon>Flavobacteriales</taxon>
        <taxon>Flavobacteriaceae</taxon>
        <taxon>Kordia</taxon>
    </lineage>
</organism>
<evidence type="ECO:0000313" key="5">
    <source>
        <dbReference type="Proteomes" id="UP000464657"/>
    </source>
</evidence>
<keyword evidence="1 2" id="KW-0732">Signal</keyword>
<dbReference type="AlphaFoldDB" id="A0A7L4ZGX4"/>
<feature type="domain" description="Secretion system C-terminal sorting" evidence="3">
    <location>
        <begin position="159"/>
        <end position="228"/>
    </location>
</feature>
<dbReference type="EMBL" id="CP019288">
    <property type="protein sequence ID" value="QHI35998.1"/>
    <property type="molecule type" value="Genomic_DNA"/>
</dbReference>
<dbReference type="OrthoDB" id="1433593at2"/>
<sequence>MKKNYTTILIFLVSFSIHAQDDPDLLGQWFLHYIESNGTTTHIPDPAVITINFTNSGNYNSTSGNSSCNTHWSDYVISNSNASIDIINHVRTQILCDTDFFEPIYLGIFGTDTTNFFDYTISTDNQSLTMTDLLGERLIYGRQVLSTEDNEVLSNTLKLYPNPTKEELYISGISTNLKTTYTIYNLVGNIIISDNLLKQDRIDMTSLKAGIYFLKITQKDKTYMKKFIKI</sequence>
<dbReference type="InterPro" id="IPR038670">
    <property type="entry name" value="HslJ-like_sf"/>
</dbReference>
<accession>A0A7L4ZGX4</accession>
<dbReference type="Gene3D" id="2.40.128.270">
    <property type="match status" value="1"/>
</dbReference>